<feature type="region of interest" description="Disordered" evidence="5">
    <location>
        <begin position="4546"/>
        <end position="4599"/>
    </location>
</feature>
<feature type="region of interest" description="Disordered" evidence="5">
    <location>
        <begin position="1493"/>
        <end position="1539"/>
    </location>
</feature>
<sequence>MDIKTTKKSYLDILKYYSKDEFRNEYIFHNNINQETQNDSYNEDEHSSLNINVELFFSLLFSNKSNYFYNINDKYFNENIYKKELENFEEKLITKLKKEKKQKTKNTKKQHLFLNNGYKKIEHYFFSNKKNKTCTICLINNDSEYLEKCKSCSLYFHAYCYKTFCDSFNLNNFICDVCLESNNYKESRNDRKCLDDNYNIYHFAYLNDDNRKEKINEVNINKNKETYSYLKKINKYMSDNELNYKIYKKGKKLKYLIRKKCVKNFNNGYQSETISNRRNFTLSQYYYENDVKVKKHEKFNNTKILNNYNNTSINHIHKKIKTFKEDCKEEIKCGICEKTNKNVIMKKKQKNLWFHLCCLYYNDITKNNSMLHIYFEYFFFNHYNEDYFINLYDNLKSVNDIIIKKIKTELSNNFNIITNNHSFNFLMNPYYYNLTIKQIKNLIYYNFILNNNTLNQNYYNLNNELNYNTNYNKGNDKVCCSLNDNNVLKNITTCNLNYLHNDISNINKGITSNYSNNNKEFLQEKINEDKKKKGNLTNEGEYNLQNNKEKNFIYCSDINNYNIISEENYFMNDILYITNNHTKNEINLSITKQNDYNNLFKEIEQLIYKRDFINLKILKQIKEKIIEVIKNNSKQICVFCKKSNGIKSKCMFPSCSTYFHIYCYYNKFLENCKKIKKLYIKNNLKDSNFYIVRRKNNKINIFQKCNKIIKKKKHLHNYNSKINRDIYSFNNSNKESLGYKKKYIKNEDLNKNNNLITINNNLYSRDLRKINNHTIQKKLNNSKACNFLQKIKKDHINDNNISHNSDKKYIWCQNNYKKSENKDELKLNYLHYFSHKNIPDKNNENLKRGNDSYNTLTIKKEECYNNKNCIYMKENKEKKESIYINLNKKYKYNVDIDKKKEKNHFLYSNKLHKKKLDLLYDYKYNIIEKMDNIKYNTEFEKEVTLENDFNKNSEKTLFQWEKKNTYKRKLSDETKYNNKNKNYDSFNDCNKIMNEDNLSSTDFSFPNSNEKNIYLSNLNKVNEKSSSASSLCSSSISTKYFSSSILTNKSSVKSFSFSSKSSYSSLHSSTVPSSSSSSSSFDSSSYHSNSYSYTSSSYPTSSSFVSYTYSDLNSSSYNSQYSDISSCEESFPYYKTKLQLSSLNNRYNNLKKTKTYEQNEIKNMNYEENNNFFSNGLLTCNLENVNNNNVYINTIKLTMCPLHNNETDIRTVMSLKMNALDNKKYNNLNNIFYYYYNSFLHSLFFSNKYIHIMKEEEAEEEKINDLKNQQHIKEQEEEKKKDYDNVEENNYYIEGEKKKQGYINKRKYNIKYDKKKNSNTNIVNDNKNINETNLMNGIQIDKFCKKRKKKKLNNLYSYSSDKMKNDEQSSNFLKKKKNVKNEFNIKNHQKLNSIKSEHEKNVINDDVSYSNQKLEKLEINTNKRKKIYKKEENKNINDIKLLEKDFNIKKEDTYSNIVNENFKGDNRLNKKIKKKKNQNIIKDTIIKNEENYEKEKKEKEKENENEKKEKEKENENEKKEKENEKEKEEKENENENENEKIKINKYDEIGKNGNEKPENVEDIYINESNKKNLQSFIKYIDKIIENVETSSIIKNNICEGIYYLRQQNGLNIFQKFNGRFKKQLKIQNKKKKKKKRKKNLGEINIMRKINVDIQKGSKQKNNNTDLKKKVNINKYSYLFYRLPLFIFGQKYVNDADNLKSIYHIKNFFQHRCEFDTSSNILSVIELLKSYSNHKMFKKSVILSNKTLNDKEEKSKINHNNIKLLDNNENEMNNLYNFKINSENNNTFTSCNKEIDLHKEKMYSDEIFYSVKKIKNDNTYLNENIDMNLGNLENLFFPNKKIHDNPSNETDIVVKDKKSIKADTDILNNRNFINCDKLENNENNIHNQIKYECDQTPRTPNDVNLSKKLKVCKKRDNNYNIFNDTYNIYEYDKNEDIDNKNIKIRNDELCKETLSHNKSYNIIFTLFDNGNNIYLLIYESEKDNRKKCSKNKQLKKNEFNNIDYFFNELYNNLYLKNSYGSISAILEEIFLNNINNNNYNNNNEKLNYLKIDGTVLNKNILQNILKNFNLFGISKNTSIKLVNIFELTYYDYLFIKTHKFFYSKKGVKIYDNCNNLYEIKNSENEGNEIKNDESGKLKNHYNLLSYQLNQIINDRDKENNNILNRKSIISNNSDIIDKNKNLKDNKVNISLNQIVPNLNNFDENNINVDIFENAKNINIDVDTNKNMRINKSYSNIHNNMNLNISYKNKILHKKISKNIYKKKNKHKKGNKKYFQIINRTSSQLNSVNINNNINNSINFIINEYINNKTYDNDIKEYLSDVIKKYNNFSIINEESENKGNVDKNKLLSTNSFSNFDIYKLFLLDNNELGYFNNNEDKKKYLNDIFLNKNILLNFKNSFVKNKQIEFFNMNINNKNYEEIDYNFFDIKNILCFENNRNNFMKKINKHNVEELEANSYINKNEEINDNDEIMNEENKNIKLLNSFNMLDEKNINADKWDVINNEKTSLMNNKDDLNFSLNCYKTNDTLDILIKNNNKFNFNFIKEEDSNEAYNDVKNNISNKFLNNLKSNLKKEEKTKFYDYFNENICNENFNMIIDNSYEKIKNLYDNLNEEIIKNKIILISKIIEENHIYNLSDMPIYVNFVFYKYSCVNNWNNLIHNLEDSFLKEEAYFFNLKNKNNKSINDRENSEILLESSNENNTIRNEKTKLNFVFNNDNKYVKQINEENKRHNLVSNTNNYVYNDENDENDKNNDITISNISTLITTTNNISVKANTSTYTNNTSTTTDNNNYFNKKNENETKEIPNNIIINKNETMNNAICSVCFNTETNNINILFKCISCSIYIHKYCYGIYQKNKNDDFLCDKCVISKSFKKNVQNEDLNKNIGIIKKKKKFNGNNNSNTNKNIDEYINNLNENDKNLYDNSNNFCDNKYVDDNKSFENFNCFICKKYGGALKKTTSKSFVHIFCVLFFISHVFCLNIYNLNYWNINNLRSFENICCICNQSGFVINCCYHEHFDINNLNNTIKNSYIKNNKCNKYFHPLCAYLEGYHMKVKIYDDKFITTFFYDNCFSLFKVTTYCNDHIPLGVYENRSEVKKKRNKYYMNSECIPLFSYNEKTLKKKDININSLNKTKCLYNKQNDNSKSPTKFDNTILKTEECNKNNLIIDIDNRNKNNETNNNLIVSKNEHIYNQENYKKITEKCGNNEEHKKNKIDQIIENDKDKNQKYINYHNRNDKINKIEEIPKMFSEKKENNHIEMIKVIENSKKQVKSDMLYEEKNYEKNYEKYLGEGINLPNLKNINIKCMNSFNKSDEVKCIEVTNNVSKSEISITENAMIKNCNDNRSIINICDKSYNYKCYEQKSPMHEIESKLINYDLLNNNKNTSNNLSDNTNTNSKTFKEHITDSKMNINFNELEKLKEKDTKKYDTNKTDVNIKVTDYLKTGNNALNFQDKRNIINTSNKNYTTNSLNFIENKSKLENLSLYNNPSFKHMEINKESIQEAHENYELVKNNMKKDNYKLKLKININDIYSSYKKLMKNKHNKYEIDDIKSRENFSIIKSKKENKKSKCMLMKLENENEKIKNSHPNNSLSYNKNRKKIELVKNVIVHKKGNTSYLEENMSNFIKSYSIDSHHKNLRSNIFSLYFINKNANDYKMVICSACKNLRNEYYPSEQKNNILNLLYFNYQFFQRKNKIKKSKKVYFFNYCHINDRKKEMLKLINFKMLIGCEKCSYFILEKNFLFHLIDKNYISYCDDALVVHMNLNMKHLYDKKKLNENDKMHYNCISNKNLVEDEEKEYFKNKLFEEKNAYRKNYVSISFFKNFSVIIFTPKILLKNKFLFKDTILRYLIFYNKCYVKKGERYYYNTSIKRNNKKEFICNICKKKSYSLIKCSFEKCYRAFHINCINKKKQFHKFSIEFNAENTYHIYCNSHCSNTKNLKIKLNLFILLKVLLKLNNPLIEYIKNKFYKNNIFLNYILNSKFLLNSLNINGKKYDNKLLKEKLYSSKKGEDIIKNYDNDKMYLSNYKQKISPDTFNYQKFVEDKNISKEFTNEISMNFRRKYLKSEENKIFKIIKIKNKEYKIIMIFKFLQNLMNRNSLFIKFMNDKYYKELKKNTIHNILLEKVEIFKLFLYSLIFSILYPKNMIFKIMNCNYSNILKNCDSVVYNFYYFVLNYYKLIKKKFFQKINIFNNFHANINENLEGCNLNKYLENFHKKNVVNNVKEEKFKDINKLEKMKKNSSKKKNYINENYISNVITNTEKVNLSSDFKMKKNINKKKELNLSILKHDRFYSDILEKKKKIIEELKNLFIYEKRKKKDEPLFTFHNYEKKNKTILKNNKSCYYIKEEETNLKNISIEKTKSENQENYHKEDIKKNFTNILFEEKKIIKNEKINSDNSLLEKKKNEEKHIILNECDKKKGLYCDENDKEDEINLNEYNEKKKINLNDFDKNKLTLKENMKKNDEGNIKEWNKKKVKDLNGNIKKTENSIKNDKKRKRNFHENNNMKISIININSEKKEDKVDSILVNCYEKYNNDLKFNGNNKIQENFLSNKEKKIKNKRKGSNYDYNKSNSISDNECKNSTNSSNDVLMDKNIKYKKRKKNSLGNEKNNQKCEMSCLSNEKKKEILNKNSCIKSNNCANFNLQNSDNITNKYRIINEEEKNKIKNEEGSLADDYKEYNANNNKSKKEKYTYKNITPLMKSYEKNINHNKINMKDENSKENISKKRNDIELKMQRKIKYKCNNKKKIYKLNYTKNKSKSNTENIIMNTMISKKKKKLNENHKKIDEVNVKVDESNIKIDKYNFKLKETNNKDHKENSKIDELKDKTSECCEVDENNNEIDKSKDNNNNENNQLDKNYRIINKSYKPPKISIKHIEEKKDENDNLKLKKKINGKELFLSCEKNEKKNFKKCIKNKYLKNEENNFIDILEYLEENTCNYKCYYKNIINTLHFNNDFSNDEYIEYIMPLNDTKKVGLNEKILKKRTK</sequence>
<evidence type="ECO:0000313" key="7">
    <source>
        <dbReference type="EMBL" id="CRG95328.1"/>
    </source>
</evidence>
<dbReference type="CDD" id="cd15489">
    <property type="entry name" value="PHD_SF"/>
    <property type="match status" value="1"/>
</dbReference>
<gene>
    <name evidence="7" type="ORF">PGAL8A_00009500</name>
</gene>
<evidence type="ECO:0000256" key="3">
    <source>
        <dbReference type="ARBA" id="ARBA00022833"/>
    </source>
</evidence>
<evidence type="ECO:0000313" key="8">
    <source>
        <dbReference type="Proteomes" id="UP000220797"/>
    </source>
</evidence>
<feature type="domain" description="Zinc finger PHD-type" evidence="6">
    <location>
        <begin position="3870"/>
        <end position="3925"/>
    </location>
</feature>
<feature type="coiled-coil region" evidence="4">
    <location>
        <begin position="4796"/>
        <end position="4843"/>
    </location>
</feature>
<dbReference type="Pfam" id="PF13832">
    <property type="entry name" value="zf-HC5HC2H_2"/>
    <property type="match status" value="1"/>
</dbReference>
<proteinExistence type="predicted"/>
<dbReference type="SUPFAM" id="SSF57903">
    <property type="entry name" value="FYVE/PHD zinc finger"/>
    <property type="match status" value="2"/>
</dbReference>
<feature type="coiled-coil region" evidence="4">
    <location>
        <begin position="1249"/>
        <end position="1289"/>
    </location>
</feature>
<dbReference type="EMBL" id="CVMV01000033">
    <property type="protein sequence ID" value="CRG95328.1"/>
    <property type="molecule type" value="Genomic_DNA"/>
</dbReference>
<dbReference type="Pfam" id="PF13831">
    <property type="entry name" value="PHD_2"/>
    <property type="match status" value="1"/>
</dbReference>
<dbReference type="Gene3D" id="3.30.40.10">
    <property type="entry name" value="Zinc/RING finger domain, C3HC4 (zinc finger)"/>
    <property type="match status" value="2"/>
</dbReference>
<dbReference type="CDD" id="cd15571">
    <property type="entry name" value="ePHD"/>
    <property type="match status" value="1"/>
</dbReference>
<keyword evidence="2" id="KW-0863">Zinc-finger</keyword>
<name>A0A1J1GSV0_PLAGA</name>
<accession>A0A1J1GSV0</accession>
<dbReference type="OrthoDB" id="9547406at2759"/>
<protein>
    <submittedName>
        <fullName evidence="7">Phd finger protein, putative</fullName>
    </submittedName>
</protein>
<keyword evidence="1" id="KW-0479">Metal-binding</keyword>
<feature type="domain" description="Zinc finger PHD-type" evidence="6">
    <location>
        <begin position="2816"/>
        <end position="2863"/>
    </location>
</feature>
<evidence type="ECO:0000259" key="6">
    <source>
        <dbReference type="SMART" id="SM00249"/>
    </source>
</evidence>
<evidence type="ECO:0000256" key="2">
    <source>
        <dbReference type="ARBA" id="ARBA00022771"/>
    </source>
</evidence>
<evidence type="ECO:0000256" key="1">
    <source>
        <dbReference type="ARBA" id="ARBA00022723"/>
    </source>
</evidence>
<keyword evidence="8" id="KW-1185">Reference proteome</keyword>
<dbReference type="InterPro" id="IPR001965">
    <property type="entry name" value="Znf_PHD"/>
</dbReference>
<keyword evidence="4" id="KW-0175">Coiled coil</keyword>
<feature type="compositionally biased region" description="Basic and acidic residues" evidence="5">
    <location>
        <begin position="1493"/>
        <end position="1530"/>
    </location>
</feature>
<feature type="domain" description="Zinc finger PHD-type" evidence="6">
    <location>
        <begin position="133"/>
        <end position="179"/>
    </location>
</feature>
<organism evidence="7 8">
    <name type="scientific">Plasmodium gallinaceum</name>
    <dbReference type="NCBI Taxonomy" id="5849"/>
    <lineage>
        <taxon>Eukaryota</taxon>
        <taxon>Sar</taxon>
        <taxon>Alveolata</taxon>
        <taxon>Apicomplexa</taxon>
        <taxon>Aconoidasida</taxon>
        <taxon>Haemosporida</taxon>
        <taxon>Plasmodiidae</taxon>
        <taxon>Plasmodium</taxon>
        <taxon>Plasmodium (Haemamoeba)</taxon>
    </lineage>
</organism>
<dbReference type="OMA" id="DVDHKMV"/>
<dbReference type="GeneID" id="39728617"/>
<keyword evidence="3" id="KW-0862">Zinc</keyword>
<dbReference type="GO" id="GO:0008270">
    <property type="term" value="F:zinc ion binding"/>
    <property type="evidence" value="ECO:0007669"/>
    <property type="project" value="UniProtKB-KW"/>
</dbReference>
<reference evidence="7" key="1">
    <citation type="submission" date="2015-04" db="EMBL/GenBank/DDBJ databases">
        <authorList>
            <consortium name="Pathogen Informatics"/>
        </authorList>
    </citation>
    <scope>NUCLEOTIDE SEQUENCE [LARGE SCALE GENOMIC DNA]</scope>
    <source>
        <strain evidence="7">8A</strain>
    </source>
</reference>
<dbReference type="RefSeq" id="XP_028528139.1">
    <property type="nucleotide sequence ID" value="XM_028671492.1"/>
</dbReference>
<evidence type="ECO:0000256" key="5">
    <source>
        <dbReference type="SAM" id="MobiDB-lite"/>
    </source>
</evidence>
<dbReference type="InterPro" id="IPR013083">
    <property type="entry name" value="Znf_RING/FYVE/PHD"/>
</dbReference>
<dbReference type="InterPro" id="IPR019787">
    <property type="entry name" value="Znf_PHD-finger"/>
</dbReference>
<dbReference type="Pfam" id="PF13771">
    <property type="entry name" value="zf-HC5HC2H"/>
    <property type="match status" value="2"/>
</dbReference>
<evidence type="ECO:0000256" key="4">
    <source>
        <dbReference type="SAM" id="Coils"/>
    </source>
</evidence>
<feature type="domain" description="Zinc finger PHD-type" evidence="6">
    <location>
        <begin position="636"/>
        <end position="673"/>
    </location>
</feature>
<dbReference type="VEuPathDB" id="PlasmoDB:PGAL8A_00009500"/>
<comment type="caution">
    <text evidence="7">The sequence shown here is derived from an EMBL/GenBank/DDBJ whole genome shotgun (WGS) entry which is preliminary data.</text>
</comment>
<feature type="compositionally biased region" description="Polar residues" evidence="5">
    <location>
        <begin position="4556"/>
        <end position="4578"/>
    </location>
</feature>
<dbReference type="Proteomes" id="UP000220797">
    <property type="component" value="Unassembled WGS sequence"/>
</dbReference>
<dbReference type="SMART" id="SM00249">
    <property type="entry name" value="PHD"/>
    <property type="match status" value="4"/>
</dbReference>
<dbReference type="InterPro" id="IPR011011">
    <property type="entry name" value="Znf_FYVE_PHD"/>
</dbReference>
<feature type="coiled-coil region" evidence="4">
    <location>
        <begin position="3551"/>
        <end position="3578"/>
    </location>
</feature>